<evidence type="ECO:0000313" key="2">
    <source>
        <dbReference type="Proteomes" id="UP000223789"/>
    </source>
</evidence>
<name>A0A142K663_9CAUD</name>
<dbReference type="Proteomes" id="UP000223789">
    <property type="component" value="Segment"/>
</dbReference>
<proteinExistence type="predicted"/>
<accession>A0A142K663</accession>
<reference evidence="1 2" key="1">
    <citation type="submission" date="2016-03" db="EMBL/GenBank/DDBJ databases">
        <authorList>
            <person name="Ploux O."/>
        </authorList>
    </citation>
    <scope>NUCLEOTIDE SEQUENCE [LARGE SCALE GENOMIC DNA]</scope>
</reference>
<dbReference type="EMBL" id="KU958700">
    <property type="protein sequence ID" value="AMS01596.1"/>
    <property type="molecule type" value="Genomic_DNA"/>
</dbReference>
<keyword evidence="2" id="KW-1185">Reference proteome</keyword>
<organism evidence="1 2">
    <name type="scientific">Streptomyces phage Chymera</name>
    <dbReference type="NCBI Taxonomy" id="1821728"/>
    <lineage>
        <taxon>Viruses</taxon>
        <taxon>Duplodnaviria</taxon>
        <taxon>Heunggongvirae</taxon>
        <taxon>Uroviricota</taxon>
        <taxon>Caudoviricetes</taxon>
        <taxon>Chymeravirus</taxon>
        <taxon>Chymeravirus chymera</taxon>
    </lineage>
</organism>
<gene>
    <name evidence="1" type="ORF">SEA_CHYMERA_37</name>
</gene>
<sequence>MIAAGAVLAWVLGVLAVRAALTYSARSSSRRTGGER</sequence>
<protein>
    <submittedName>
        <fullName evidence="1">Uncharacterized protein</fullName>
    </submittedName>
</protein>
<evidence type="ECO:0000313" key="1">
    <source>
        <dbReference type="EMBL" id="AMS01596.1"/>
    </source>
</evidence>